<accession>A0A478FUU9</accession>
<gene>
    <name evidence="1" type="ORF">MHSWG343_09020</name>
</gene>
<comment type="caution">
    <text evidence="1">The sequence shown here is derived from an EMBL/GenBank/DDBJ whole genome shotgun (WGS) entry which is preliminary data.</text>
</comment>
<organism evidence="1 2">
    <name type="scientific">Candidatus Mycoplasma haematohominis</name>
    <dbReference type="NCBI Taxonomy" id="1494318"/>
    <lineage>
        <taxon>Bacteria</taxon>
        <taxon>Bacillati</taxon>
        <taxon>Mycoplasmatota</taxon>
        <taxon>Mollicutes</taxon>
        <taxon>Mycoplasmataceae</taxon>
        <taxon>Mycoplasma</taxon>
    </lineage>
</organism>
<dbReference type="AlphaFoldDB" id="A0A478FUU9"/>
<dbReference type="EMBL" id="BIMN01000005">
    <property type="protein sequence ID" value="GCE63895.1"/>
    <property type="molecule type" value="Genomic_DNA"/>
</dbReference>
<sequence length="157" mass="16594">MSTQAVGAAAAGTVVIGGGGTLAAYAAGAFDKDNYLTQAKKDSDIKNKKEYIGKNKDEISKLLSSGTTDTTYQTALDGAWDNMDSSGLPSITKPEKTSVKDNTKASEVANYTNAWCEHISKKTLEKPPIDADADKNTWDAFKAACFNTKKFTPVAGG</sequence>
<evidence type="ECO:0000313" key="2">
    <source>
        <dbReference type="Proteomes" id="UP000324831"/>
    </source>
</evidence>
<name>A0A478FUU9_9MOLU</name>
<dbReference type="RefSeq" id="WP_216083201.1">
    <property type="nucleotide sequence ID" value="NZ_CACTIB010000019.1"/>
</dbReference>
<dbReference type="Proteomes" id="UP000324831">
    <property type="component" value="Unassembled WGS sequence"/>
</dbReference>
<proteinExistence type="predicted"/>
<protein>
    <submittedName>
        <fullName evidence="1">Uncharacterized protein</fullName>
    </submittedName>
</protein>
<evidence type="ECO:0000313" key="1">
    <source>
        <dbReference type="EMBL" id="GCE63895.1"/>
    </source>
</evidence>
<reference evidence="1 2" key="1">
    <citation type="submission" date="2019-01" db="EMBL/GenBank/DDBJ databases">
        <title>Draft genome sequences of Candidatus Mycoplasma haemohominis SWG34-3 identified from a patient with pyrexia, anemia and liver dysfunction.</title>
        <authorList>
            <person name="Sekizuka T."/>
            <person name="Hattori N."/>
            <person name="Katano H."/>
            <person name="Takuma T."/>
            <person name="Ito T."/>
            <person name="Arai N."/>
            <person name="Yanai R."/>
            <person name="Ishii S."/>
            <person name="Miura Y."/>
            <person name="Tokunaga T."/>
            <person name="Watanabe H."/>
            <person name="Nomura N."/>
            <person name="Eguchi J."/>
            <person name="Arai T."/>
            <person name="Hasegawa H."/>
            <person name="Nakamaki T."/>
            <person name="Wakita T."/>
            <person name="Niki Y."/>
            <person name="Kuroda M."/>
        </authorList>
    </citation>
    <scope>NUCLEOTIDE SEQUENCE [LARGE SCALE GENOMIC DNA]</scope>
    <source>
        <strain evidence="1">SWG34-3</strain>
    </source>
</reference>